<dbReference type="EMBL" id="BKCJ010002268">
    <property type="protein sequence ID" value="GEU47413.1"/>
    <property type="molecule type" value="Genomic_DNA"/>
</dbReference>
<name>A0A6L2KD67_TANCI</name>
<proteinExistence type="predicted"/>
<feature type="compositionally biased region" description="Basic and acidic residues" evidence="1">
    <location>
        <begin position="390"/>
        <end position="400"/>
    </location>
</feature>
<organism evidence="3">
    <name type="scientific">Tanacetum cinerariifolium</name>
    <name type="common">Dalmatian daisy</name>
    <name type="synonym">Chrysanthemum cinerariifolium</name>
    <dbReference type="NCBI Taxonomy" id="118510"/>
    <lineage>
        <taxon>Eukaryota</taxon>
        <taxon>Viridiplantae</taxon>
        <taxon>Streptophyta</taxon>
        <taxon>Embryophyta</taxon>
        <taxon>Tracheophyta</taxon>
        <taxon>Spermatophyta</taxon>
        <taxon>Magnoliopsida</taxon>
        <taxon>eudicotyledons</taxon>
        <taxon>Gunneridae</taxon>
        <taxon>Pentapetalae</taxon>
        <taxon>asterids</taxon>
        <taxon>campanulids</taxon>
        <taxon>Asterales</taxon>
        <taxon>Asteraceae</taxon>
        <taxon>Asteroideae</taxon>
        <taxon>Anthemideae</taxon>
        <taxon>Anthemidinae</taxon>
        <taxon>Tanacetum</taxon>
    </lineage>
</organism>
<feature type="region of interest" description="Disordered" evidence="1">
    <location>
        <begin position="229"/>
        <end position="251"/>
    </location>
</feature>
<evidence type="ECO:0000313" key="3">
    <source>
        <dbReference type="EMBL" id="GEU47413.1"/>
    </source>
</evidence>
<dbReference type="Pfam" id="PF14244">
    <property type="entry name" value="Retrotran_gag_3"/>
    <property type="match status" value="1"/>
</dbReference>
<evidence type="ECO:0000259" key="2">
    <source>
        <dbReference type="Pfam" id="PF14244"/>
    </source>
</evidence>
<evidence type="ECO:0000256" key="1">
    <source>
        <dbReference type="SAM" id="MobiDB-lite"/>
    </source>
</evidence>
<dbReference type="AlphaFoldDB" id="A0A6L2KD67"/>
<reference evidence="3" key="1">
    <citation type="journal article" date="2019" name="Sci. Rep.">
        <title>Draft genome of Tanacetum cinerariifolium, the natural source of mosquito coil.</title>
        <authorList>
            <person name="Yamashiro T."/>
            <person name="Shiraishi A."/>
            <person name="Satake H."/>
            <person name="Nakayama K."/>
        </authorList>
    </citation>
    <scope>NUCLEOTIDE SEQUENCE</scope>
</reference>
<sequence length="545" mass="61468">MADDDMPKKGVSSSSSDLNLTFSDRIYLHPNDTGSIPIVTIKLTGTENYKVWSIAMTYALRNHNKIGFIDGSCEKDNTNTTLANQWDMCNSVVFTWILNSLSSDLYVGAIYAKSASELWNDLKDTYDKVDGSAVFNLHKSINSLNQSGASLVDYYNNLNSLWKQFDAMVSLPACTLVKNLIEILLLLELLNPLQLLLQPRLLITTRFFELVGYPAGYVKRNFNPKSVSSNNTSADIHSNNASSNSASNSPVSLSNEQLARLTNLLNDNGVSTANAIWQDLKANKTVGIGKQFNGLYLFNFDNAFYFINRIPSSVLFGKSPYFYVYGHDPSLSYFKGYKLLSLENKSIFYSRDIKFYETVFPFKMKSKLKQTEFDSGVTKDLNQKNFFENENPKRPNDEGRVSSNNDETELSPDIQGNGNSKSISMDEKNNIHPEGTVPNETDFVNDFYENSEFNSEVEELLVNTVRRSTRQTKLPTNLNDFIIEGKVKYGVEKVVNYANLNHESFCFASGLNKSIEPTCYEEAILDNNWIDAMNTEIEALNKNHT</sequence>
<feature type="domain" description="Retrotransposon Copia-like N-terminal" evidence="2">
    <location>
        <begin position="29"/>
        <end position="75"/>
    </location>
</feature>
<feature type="compositionally biased region" description="Low complexity" evidence="1">
    <location>
        <begin position="233"/>
        <end position="251"/>
    </location>
</feature>
<gene>
    <name evidence="3" type="ORF">Tci_019391</name>
</gene>
<protein>
    <recommendedName>
        <fullName evidence="2">Retrotransposon Copia-like N-terminal domain-containing protein</fullName>
    </recommendedName>
</protein>
<dbReference type="PANTHER" id="PTHR37610">
    <property type="entry name" value="CCHC-TYPE DOMAIN-CONTAINING PROTEIN"/>
    <property type="match status" value="1"/>
</dbReference>
<feature type="compositionally biased region" description="Polar residues" evidence="1">
    <location>
        <begin position="414"/>
        <end position="423"/>
    </location>
</feature>
<dbReference type="PANTHER" id="PTHR37610:SF78">
    <property type="entry name" value="GAG-POLYPEPTIDE OF LTR COPIA-TYPE-RELATED"/>
    <property type="match status" value="1"/>
</dbReference>
<accession>A0A6L2KD67</accession>
<feature type="region of interest" description="Disordered" evidence="1">
    <location>
        <begin position="384"/>
        <end position="440"/>
    </location>
</feature>
<dbReference type="InterPro" id="IPR029472">
    <property type="entry name" value="Copia-like_N"/>
</dbReference>
<comment type="caution">
    <text evidence="3">The sequence shown here is derived from an EMBL/GenBank/DDBJ whole genome shotgun (WGS) entry which is preliminary data.</text>
</comment>